<comment type="caution">
    <text evidence="2">The sequence shown here is derived from an EMBL/GenBank/DDBJ whole genome shotgun (WGS) entry which is preliminary data.</text>
</comment>
<dbReference type="Proteomes" id="UP001164929">
    <property type="component" value="Chromosome 13"/>
</dbReference>
<keyword evidence="3" id="KW-1185">Reference proteome</keyword>
<dbReference type="Pfam" id="PF04970">
    <property type="entry name" value="LRAT"/>
    <property type="match status" value="1"/>
</dbReference>
<name>A0AAD6LWR3_9ROSI</name>
<evidence type="ECO:0000259" key="1">
    <source>
        <dbReference type="PROSITE" id="PS51934"/>
    </source>
</evidence>
<evidence type="ECO:0000313" key="3">
    <source>
        <dbReference type="Proteomes" id="UP001164929"/>
    </source>
</evidence>
<proteinExistence type="predicted"/>
<sequence length="233" mass="26163">MARIKRQQYHILKSHKIYTHTHTHRRHPHGNIQLGEMLAARVATKLGVKLGVLPDHFQHDISRWDIGQIPEGLHIYVHRPGYTHHGIYIGDGKVIHFVGPKAGPTRACKKCGFSRNTGHGVVETCLECFLHGGSLCRYNYNVPRIRLRITFDATCPNCTTTERWESGSQIVETAKEKLKEGFGKYNLLSNNCEHFATFCSTGTAFCQQVIHTAALAAAPLLPPAPGLLMFYRL</sequence>
<accession>A0AAD6LWR3</accession>
<dbReference type="PROSITE" id="PS51934">
    <property type="entry name" value="LRAT"/>
    <property type="match status" value="1"/>
</dbReference>
<dbReference type="PANTHER" id="PTHR46137:SF1">
    <property type="entry name" value="LRAT DOMAIN-CONTAINING PROTEIN"/>
    <property type="match status" value="1"/>
</dbReference>
<dbReference type="PANTHER" id="PTHR46137">
    <property type="entry name" value="OS05G0310600 PROTEIN"/>
    <property type="match status" value="1"/>
</dbReference>
<dbReference type="EMBL" id="JAQIZT010000013">
    <property type="protein sequence ID" value="KAJ6974718.1"/>
    <property type="molecule type" value="Genomic_DNA"/>
</dbReference>
<dbReference type="Gene3D" id="3.90.1720.10">
    <property type="entry name" value="endopeptidase domain like (from Nostoc punctiforme)"/>
    <property type="match status" value="1"/>
</dbReference>
<protein>
    <recommendedName>
        <fullName evidence="1">LRAT domain-containing protein</fullName>
    </recommendedName>
</protein>
<dbReference type="AlphaFoldDB" id="A0AAD6LWR3"/>
<evidence type="ECO:0000313" key="2">
    <source>
        <dbReference type="EMBL" id="KAJ6974718.1"/>
    </source>
</evidence>
<feature type="domain" description="LRAT" evidence="1">
    <location>
        <begin position="74"/>
        <end position="208"/>
    </location>
</feature>
<dbReference type="InterPro" id="IPR007053">
    <property type="entry name" value="LRAT_dom"/>
</dbReference>
<organism evidence="2 3">
    <name type="scientific">Populus alba x Populus x berolinensis</name>
    <dbReference type="NCBI Taxonomy" id="444605"/>
    <lineage>
        <taxon>Eukaryota</taxon>
        <taxon>Viridiplantae</taxon>
        <taxon>Streptophyta</taxon>
        <taxon>Embryophyta</taxon>
        <taxon>Tracheophyta</taxon>
        <taxon>Spermatophyta</taxon>
        <taxon>Magnoliopsida</taxon>
        <taxon>eudicotyledons</taxon>
        <taxon>Gunneridae</taxon>
        <taxon>Pentapetalae</taxon>
        <taxon>rosids</taxon>
        <taxon>fabids</taxon>
        <taxon>Malpighiales</taxon>
        <taxon>Salicaceae</taxon>
        <taxon>Saliceae</taxon>
        <taxon>Populus</taxon>
    </lineage>
</organism>
<reference evidence="2" key="1">
    <citation type="journal article" date="2023" name="Mol. Ecol. Resour.">
        <title>Chromosome-level genome assembly of a triploid poplar Populus alba 'Berolinensis'.</title>
        <authorList>
            <person name="Chen S."/>
            <person name="Yu Y."/>
            <person name="Wang X."/>
            <person name="Wang S."/>
            <person name="Zhang T."/>
            <person name="Zhou Y."/>
            <person name="He R."/>
            <person name="Meng N."/>
            <person name="Wang Y."/>
            <person name="Liu W."/>
            <person name="Liu Z."/>
            <person name="Liu J."/>
            <person name="Guo Q."/>
            <person name="Huang H."/>
            <person name="Sederoff R.R."/>
            <person name="Wang G."/>
            <person name="Qu G."/>
            <person name="Chen S."/>
        </authorList>
    </citation>
    <scope>NUCLEOTIDE SEQUENCE</scope>
    <source>
        <strain evidence="2">SC-2020</strain>
    </source>
</reference>
<gene>
    <name evidence="2" type="ORF">NC653_030751</name>
</gene>